<comment type="similarity">
    <text evidence="1">Belongs to the short-chain dehydrogenases/reductases (SDR) family.</text>
</comment>
<evidence type="ECO:0000313" key="9">
    <source>
        <dbReference type="EMBL" id="CAB4911054.1"/>
    </source>
</evidence>
<evidence type="ECO:0000256" key="1">
    <source>
        <dbReference type="ARBA" id="ARBA00006484"/>
    </source>
</evidence>
<dbReference type="PRINTS" id="PR00081">
    <property type="entry name" value="GDHRDH"/>
</dbReference>
<sequence>MSRLCEGRVAIVTGAGRGIGREHALSLAYHGAKVVVNDLGASIDGTGGDDHPAHDVVNEIRAFGGEAIANGESVSDWEGAQRLINCAVETFGDLHVLVNNAGILRDRVLVNMTEQEWDAVINVHLKGTFAPARWAAAYWREQSKAGKPVSGRIINTTSVSGMYGNPGQTNYGAAKAGIAAFTNIAALELARYGVTVNAVGPVALTRMTEGLGPAPETDEAREARSPKWIAPIVTWLASEQSADVSGRVFEASGQVLAVAEGWVRGPRHAPVDDPTILGPIVAELLSKARPNSGMNGEPGGAPQPRQK</sequence>
<dbReference type="NCBIfam" id="NF005861">
    <property type="entry name" value="PRK07791.1"/>
    <property type="match status" value="1"/>
</dbReference>
<dbReference type="EMBL" id="CAFBIY010000091">
    <property type="protein sequence ID" value="CAB4851695.1"/>
    <property type="molecule type" value="Genomic_DNA"/>
</dbReference>
<dbReference type="EMBL" id="CAEZYF010000002">
    <property type="protein sequence ID" value="CAB4707096.1"/>
    <property type="molecule type" value="Genomic_DNA"/>
</dbReference>
<dbReference type="InterPro" id="IPR057326">
    <property type="entry name" value="KR_dom"/>
</dbReference>
<evidence type="ECO:0000313" key="7">
    <source>
        <dbReference type="EMBL" id="CAB4834568.1"/>
    </source>
</evidence>
<dbReference type="PANTHER" id="PTHR45024">
    <property type="entry name" value="DEHYDROGENASES, SHORT CHAIN"/>
    <property type="match status" value="1"/>
</dbReference>
<dbReference type="Gene3D" id="3.40.50.720">
    <property type="entry name" value="NAD(P)-binding Rossmann-like Domain"/>
    <property type="match status" value="1"/>
</dbReference>
<name>A0A6J6A3R6_9ZZZZ</name>
<dbReference type="InterPro" id="IPR036291">
    <property type="entry name" value="NAD(P)-bd_dom_sf"/>
</dbReference>
<dbReference type="PROSITE" id="PS00061">
    <property type="entry name" value="ADH_SHORT"/>
    <property type="match status" value="1"/>
</dbReference>
<evidence type="ECO:0000259" key="4">
    <source>
        <dbReference type="SMART" id="SM00822"/>
    </source>
</evidence>
<dbReference type="EMBL" id="CAFBMT010000001">
    <property type="protein sequence ID" value="CAB4911054.1"/>
    <property type="molecule type" value="Genomic_DNA"/>
</dbReference>
<dbReference type="PRINTS" id="PR00080">
    <property type="entry name" value="SDRFAMILY"/>
</dbReference>
<proteinExistence type="inferred from homology"/>
<evidence type="ECO:0000313" key="6">
    <source>
        <dbReference type="EMBL" id="CAB4707096.1"/>
    </source>
</evidence>
<organism evidence="5">
    <name type="scientific">freshwater metagenome</name>
    <dbReference type="NCBI Taxonomy" id="449393"/>
    <lineage>
        <taxon>unclassified sequences</taxon>
        <taxon>metagenomes</taxon>
        <taxon>ecological metagenomes</taxon>
    </lineage>
</organism>
<dbReference type="PANTHER" id="PTHR45024:SF2">
    <property type="entry name" value="SCP2 DOMAIN-CONTAINING PROTEIN"/>
    <property type="match status" value="1"/>
</dbReference>
<dbReference type="InterPro" id="IPR051687">
    <property type="entry name" value="Peroxisomal_Beta-Oxidation"/>
</dbReference>
<reference evidence="5" key="1">
    <citation type="submission" date="2020-05" db="EMBL/GenBank/DDBJ databases">
        <authorList>
            <person name="Chiriac C."/>
            <person name="Salcher M."/>
            <person name="Ghai R."/>
            <person name="Kavagutti S V."/>
        </authorList>
    </citation>
    <scope>NUCLEOTIDE SEQUENCE</scope>
</reference>
<accession>A0A6J6A3R6</accession>
<feature type="region of interest" description="Disordered" evidence="3">
    <location>
        <begin position="287"/>
        <end position="307"/>
    </location>
</feature>
<keyword evidence="2" id="KW-0560">Oxidoreductase</keyword>
<dbReference type="InterPro" id="IPR002347">
    <property type="entry name" value="SDR_fam"/>
</dbReference>
<evidence type="ECO:0000313" key="8">
    <source>
        <dbReference type="EMBL" id="CAB4851695.1"/>
    </source>
</evidence>
<evidence type="ECO:0000256" key="3">
    <source>
        <dbReference type="SAM" id="MobiDB-lite"/>
    </source>
</evidence>
<dbReference type="InterPro" id="IPR020904">
    <property type="entry name" value="Sc_DH/Rdtase_CS"/>
</dbReference>
<dbReference type="SMART" id="SM00822">
    <property type="entry name" value="PKS_KR"/>
    <property type="match status" value="1"/>
</dbReference>
<dbReference type="SUPFAM" id="SSF51735">
    <property type="entry name" value="NAD(P)-binding Rossmann-fold domains"/>
    <property type="match status" value="1"/>
</dbReference>
<protein>
    <submittedName>
        <fullName evidence="5">Unannotated protein</fullName>
    </submittedName>
</protein>
<gene>
    <name evidence="6" type="ORF">UFOPK2656_00419</name>
    <name evidence="7" type="ORF">UFOPK3099_02553</name>
    <name evidence="8" type="ORF">UFOPK3267_01662</name>
    <name evidence="9" type="ORF">UFOPK3651_00187</name>
    <name evidence="5" type="ORF">UFOPK4189_00416</name>
</gene>
<feature type="domain" description="Ketoreductase" evidence="4">
    <location>
        <begin position="8"/>
        <end position="205"/>
    </location>
</feature>
<dbReference type="FunFam" id="3.40.50.720:FF:000446">
    <property type="entry name" value="Short chain dehydrogenase"/>
    <property type="match status" value="1"/>
</dbReference>
<dbReference type="EMBL" id="CAESGF010000002">
    <property type="protein sequence ID" value="CAB4362636.1"/>
    <property type="molecule type" value="Genomic_DNA"/>
</dbReference>
<dbReference type="Pfam" id="PF00106">
    <property type="entry name" value="adh_short"/>
    <property type="match status" value="1"/>
</dbReference>
<dbReference type="GO" id="GO:0016491">
    <property type="term" value="F:oxidoreductase activity"/>
    <property type="evidence" value="ECO:0007669"/>
    <property type="project" value="UniProtKB-KW"/>
</dbReference>
<dbReference type="EMBL" id="CAFAAV010000263">
    <property type="protein sequence ID" value="CAB4834568.1"/>
    <property type="molecule type" value="Genomic_DNA"/>
</dbReference>
<evidence type="ECO:0000313" key="5">
    <source>
        <dbReference type="EMBL" id="CAB4362636.1"/>
    </source>
</evidence>
<dbReference type="AlphaFoldDB" id="A0A6J6A3R6"/>
<evidence type="ECO:0000256" key="2">
    <source>
        <dbReference type="ARBA" id="ARBA00023002"/>
    </source>
</evidence>